<accession>A0ABT8J067</accession>
<feature type="region of interest" description="Disordered" evidence="1">
    <location>
        <begin position="94"/>
        <end position="120"/>
    </location>
</feature>
<protein>
    <submittedName>
        <fullName evidence="2">Uncharacterized protein</fullName>
    </submittedName>
</protein>
<name>A0ABT8J067_9MICO</name>
<evidence type="ECO:0000313" key="3">
    <source>
        <dbReference type="Proteomes" id="UP001174210"/>
    </source>
</evidence>
<evidence type="ECO:0000256" key="1">
    <source>
        <dbReference type="SAM" id="MobiDB-lite"/>
    </source>
</evidence>
<organism evidence="2 3">
    <name type="scientific">Leifsonia virtsii</name>
    <dbReference type="NCBI Taxonomy" id="3035915"/>
    <lineage>
        <taxon>Bacteria</taxon>
        <taxon>Bacillati</taxon>
        <taxon>Actinomycetota</taxon>
        <taxon>Actinomycetes</taxon>
        <taxon>Micrococcales</taxon>
        <taxon>Microbacteriaceae</taxon>
        <taxon>Leifsonia</taxon>
    </lineage>
</organism>
<evidence type="ECO:0000313" key="2">
    <source>
        <dbReference type="EMBL" id="MDN4598473.1"/>
    </source>
</evidence>
<dbReference type="Proteomes" id="UP001174210">
    <property type="component" value="Unassembled WGS sequence"/>
</dbReference>
<sequence>MANLNWVRVDVNLHSNHKTLELLGQRGGDHALCVWVFSLGYCGGQGNSGFVPAAALGLMHGKKRDADLLVEVGMWEPIEGGWLIHDWAAFQPSDEESQARTEKAKKAAAARWAKQRGKAA</sequence>
<keyword evidence="3" id="KW-1185">Reference proteome</keyword>
<proteinExistence type="predicted"/>
<dbReference type="RefSeq" id="WP_301219817.1">
    <property type="nucleotide sequence ID" value="NZ_JAROCB010000004.1"/>
</dbReference>
<comment type="caution">
    <text evidence="2">The sequence shown here is derived from an EMBL/GenBank/DDBJ whole genome shotgun (WGS) entry which is preliminary data.</text>
</comment>
<reference evidence="2" key="1">
    <citation type="submission" date="2023-03" db="EMBL/GenBank/DDBJ databases">
        <title>MT1 and MT2 Draft Genomes of Novel Species.</title>
        <authorList>
            <person name="Venkateswaran K."/>
        </authorList>
    </citation>
    <scope>NUCLEOTIDE SEQUENCE</scope>
    <source>
        <strain evidence="2">F6_8S_P_1A</strain>
    </source>
</reference>
<dbReference type="EMBL" id="JAROCB010000004">
    <property type="protein sequence ID" value="MDN4598473.1"/>
    <property type="molecule type" value="Genomic_DNA"/>
</dbReference>
<gene>
    <name evidence="2" type="ORF">P5G59_15070</name>
</gene>